<dbReference type="CDD" id="cd00200">
    <property type="entry name" value="WD40"/>
    <property type="match status" value="1"/>
</dbReference>
<evidence type="ECO:0000256" key="4">
    <source>
        <dbReference type="SAM" id="MobiDB-lite"/>
    </source>
</evidence>
<dbReference type="PROSITE" id="PS50294">
    <property type="entry name" value="WD_REPEATS_REGION"/>
    <property type="match status" value="5"/>
</dbReference>
<dbReference type="PRINTS" id="PR00320">
    <property type="entry name" value="GPROTEINBRPT"/>
</dbReference>
<dbReference type="InterPro" id="IPR019775">
    <property type="entry name" value="WD40_repeat_CS"/>
</dbReference>
<dbReference type="InterPro" id="IPR020472">
    <property type="entry name" value="WD40_PAC1"/>
</dbReference>
<dbReference type="InterPro" id="IPR036285">
    <property type="entry name" value="PRP4-like_sf"/>
</dbReference>
<feature type="repeat" description="WD" evidence="3">
    <location>
        <begin position="325"/>
        <end position="366"/>
    </location>
</feature>
<feature type="repeat" description="WD" evidence="3">
    <location>
        <begin position="494"/>
        <end position="528"/>
    </location>
</feature>
<dbReference type="Pfam" id="PF08799">
    <property type="entry name" value="PRP4"/>
    <property type="match status" value="1"/>
</dbReference>
<evidence type="ECO:0000259" key="5">
    <source>
        <dbReference type="SMART" id="SM00500"/>
    </source>
</evidence>
<dbReference type="PANTHER" id="PTHR19846">
    <property type="entry name" value="WD40 REPEAT PROTEIN"/>
    <property type="match status" value="1"/>
</dbReference>
<feature type="domain" description="Pre-mRNA processing factor 4 (PRP4)-like" evidence="5">
    <location>
        <begin position="87"/>
        <end position="140"/>
    </location>
</feature>
<dbReference type="SUPFAM" id="SSF158230">
    <property type="entry name" value="PRP4-like"/>
    <property type="match status" value="1"/>
</dbReference>
<gene>
    <name evidence="6" type="ORF">CLEP1334_LOCUS8050</name>
</gene>
<dbReference type="SMART" id="SM00500">
    <property type="entry name" value="SFM"/>
    <property type="match status" value="1"/>
</dbReference>
<dbReference type="Pfam" id="PF00400">
    <property type="entry name" value="WD40"/>
    <property type="match status" value="7"/>
</dbReference>
<dbReference type="InterPro" id="IPR001680">
    <property type="entry name" value="WD40_rpt"/>
</dbReference>
<reference evidence="6" key="1">
    <citation type="submission" date="2021-01" db="EMBL/GenBank/DDBJ databases">
        <authorList>
            <person name="Corre E."/>
            <person name="Pelletier E."/>
            <person name="Niang G."/>
            <person name="Scheremetjew M."/>
            <person name="Finn R."/>
            <person name="Kale V."/>
            <person name="Holt S."/>
            <person name="Cochrane G."/>
            <person name="Meng A."/>
            <person name="Brown T."/>
            <person name="Cohen L."/>
        </authorList>
    </citation>
    <scope>NUCLEOTIDE SEQUENCE</scope>
    <source>
        <strain evidence="6">RCC1130</strain>
    </source>
</reference>
<dbReference type="AlphaFoldDB" id="A0A7S0IV16"/>
<protein>
    <recommendedName>
        <fullName evidence="5">Pre-mRNA processing factor 4 (PRP4)-like domain-containing protein</fullName>
    </recommendedName>
</protein>
<feature type="repeat" description="WD" evidence="3">
    <location>
        <begin position="451"/>
        <end position="493"/>
    </location>
</feature>
<dbReference type="EMBL" id="HBER01015979">
    <property type="protein sequence ID" value="CAD8532795.1"/>
    <property type="molecule type" value="Transcribed_RNA"/>
</dbReference>
<dbReference type="InterPro" id="IPR014906">
    <property type="entry name" value="PRP4-like"/>
</dbReference>
<dbReference type="PROSITE" id="PS50082">
    <property type="entry name" value="WD_REPEATS_2"/>
    <property type="match status" value="6"/>
</dbReference>
<dbReference type="SUPFAM" id="SSF50978">
    <property type="entry name" value="WD40 repeat-like"/>
    <property type="match status" value="1"/>
</dbReference>
<dbReference type="FunFam" id="2.130.10.10:FF:001211">
    <property type="entry name" value="CBN-PRP-4 protein"/>
    <property type="match status" value="1"/>
</dbReference>
<feature type="repeat" description="WD" evidence="3">
    <location>
        <begin position="275"/>
        <end position="324"/>
    </location>
</feature>
<evidence type="ECO:0000313" key="6">
    <source>
        <dbReference type="EMBL" id="CAD8532795.1"/>
    </source>
</evidence>
<dbReference type="Gene3D" id="4.10.280.110">
    <property type="entry name" value="Pre-mRNA processing factor 4 domain"/>
    <property type="match status" value="1"/>
</dbReference>
<feature type="region of interest" description="Disordered" evidence="4">
    <location>
        <begin position="29"/>
        <end position="59"/>
    </location>
</feature>
<keyword evidence="2" id="KW-0677">Repeat</keyword>
<sequence>MSDHIHFGSLEHAERERLARLEEETKKRLDKLKGVAGADAGTSKKSTEHAAEAQELSASSQAAIARQQELKESIAKRKRARELAVPTNDNAVKLKLREFGEPICLFAEGAPERRERLREVMAAKLTHDDAKGELRGAEVLKDAEASIKPFLRHQKKERTEVGGQKDELFYTEGSAALKAARGWIATYSLEHAVKRLADERADAQRKCGDPASEVSAYKTLEHHLVAVENQLSNFGDDRPVSFVAFSPGSAMCATGSWSAVIKLWSIPSCSGITTLRGHTERISGLAWHPGANSTQSPSAANLVSGGCDGLAKLWSLESSRPVGELRGHAGRLSRVAFHPSGRFVGTASFDTSWRLWDVETCSELLLQEGHTRALYAIAFHPDGSLVATAGLDAVVRVWDLRSGKSVQVVQGHVKQILALDFAPNGTMLASGSDDHTIRLWDLRKRKSAYVIPAHSSLISHVRFQPHHGRFLLSTSYDNKVKLWSMRDFSLMKTMEGHEGRVMCADVSDDGQYFATAAMDHTWKLWGRS</sequence>
<feature type="repeat" description="WD" evidence="3">
    <location>
        <begin position="409"/>
        <end position="450"/>
    </location>
</feature>
<dbReference type="InterPro" id="IPR036322">
    <property type="entry name" value="WD40_repeat_dom_sf"/>
</dbReference>
<name>A0A7S0IV16_9EUKA</name>
<organism evidence="6">
    <name type="scientific">Calcidiscus leptoporus</name>
    <dbReference type="NCBI Taxonomy" id="127549"/>
    <lineage>
        <taxon>Eukaryota</taxon>
        <taxon>Haptista</taxon>
        <taxon>Haptophyta</taxon>
        <taxon>Prymnesiophyceae</taxon>
        <taxon>Coccolithales</taxon>
        <taxon>Calcidiscaceae</taxon>
        <taxon>Calcidiscus</taxon>
    </lineage>
</organism>
<feature type="repeat" description="WD" evidence="3">
    <location>
        <begin position="367"/>
        <end position="408"/>
    </location>
</feature>
<dbReference type="GO" id="GO:0000398">
    <property type="term" value="P:mRNA splicing, via spliceosome"/>
    <property type="evidence" value="ECO:0007669"/>
    <property type="project" value="TreeGrafter"/>
</dbReference>
<dbReference type="GO" id="GO:0030621">
    <property type="term" value="F:U4 snRNA binding"/>
    <property type="evidence" value="ECO:0007669"/>
    <property type="project" value="TreeGrafter"/>
</dbReference>
<dbReference type="InterPro" id="IPR015943">
    <property type="entry name" value="WD40/YVTN_repeat-like_dom_sf"/>
</dbReference>
<dbReference type="PANTHER" id="PTHR19846:SF0">
    <property type="entry name" value="PRE-MRNA PROCESSING FACTOR 4"/>
    <property type="match status" value="1"/>
</dbReference>
<proteinExistence type="predicted"/>
<evidence type="ECO:0000256" key="1">
    <source>
        <dbReference type="ARBA" id="ARBA00022574"/>
    </source>
</evidence>
<evidence type="ECO:0000256" key="2">
    <source>
        <dbReference type="ARBA" id="ARBA00022737"/>
    </source>
</evidence>
<evidence type="ECO:0000256" key="3">
    <source>
        <dbReference type="PROSITE-ProRule" id="PRU00221"/>
    </source>
</evidence>
<dbReference type="SMART" id="SM00320">
    <property type="entry name" value="WD40"/>
    <property type="match status" value="7"/>
</dbReference>
<dbReference type="PROSITE" id="PS00678">
    <property type="entry name" value="WD_REPEATS_1"/>
    <property type="match status" value="3"/>
</dbReference>
<dbReference type="GO" id="GO:0046540">
    <property type="term" value="C:U4/U6 x U5 tri-snRNP complex"/>
    <property type="evidence" value="ECO:0007669"/>
    <property type="project" value="TreeGrafter"/>
</dbReference>
<keyword evidence="1 3" id="KW-0853">WD repeat</keyword>
<dbReference type="GO" id="GO:0017070">
    <property type="term" value="F:U6 snRNA binding"/>
    <property type="evidence" value="ECO:0007669"/>
    <property type="project" value="TreeGrafter"/>
</dbReference>
<accession>A0A7S0IV16</accession>
<dbReference type="FunFam" id="2.130.10.10:FF:000443">
    <property type="entry name" value="U4/U6 small nuclear ribonucleoprotein Prp4"/>
    <property type="match status" value="1"/>
</dbReference>
<dbReference type="Gene3D" id="2.130.10.10">
    <property type="entry name" value="YVTN repeat-like/Quinoprotein amine dehydrogenase"/>
    <property type="match status" value="3"/>
</dbReference>